<feature type="compositionally biased region" description="Acidic residues" evidence="2">
    <location>
        <begin position="3173"/>
        <end position="3185"/>
    </location>
</feature>
<feature type="domain" description="CCHC-type" evidence="4">
    <location>
        <begin position="1516"/>
        <end position="1531"/>
    </location>
</feature>
<dbReference type="GO" id="GO:0003676">
    <property type="term" value="F:nucleic acid binding"/>
    <property type="evidence" value="ECO:0007669"/>
    <property type="project" value="InterPro"/>
</dbReference>
<feature type="region of interest" description="Disordered" evidence="2">
    <location>
        <begin position="2168"/>
        <end position="2199"/>
    </location>
</feature>
<feature type="region of interest" description="Disordered" evidence="2">
    <location>
        <begin position="3155"/>
        <end position="3191"/>
    </location>
</feature>
<gene>
    <name evidence="5" type="ORF">AK812_SmicGene34248</name>
</gene>
<name>A0A1Q9CPM3_SYMMI</name>
<feature type="compositionally biased region" description="Polar residues" evidence="2">
    <location>
        <begin position="736"/>
        <end position="749"/>
    </location>
</feature>
<keyword evidence="1" id="KW-0479">Metal-binding</keyword>
<evidence type="ECO:0000256" key="1">
    <source>
        <dbReference type="PROSITE-ProRule" id="PRU00723"/>
    </source>
</evidence>
<dbReference type="GO" id="GO:0008270">
    <property type="term" value="F:zinc ion binding"/>
    <property type="evidence" value="ECO:0007669"/>
    <property type="project" value="UniProtKB-KW"/>
</dbReference>
<dbReference type="SUPFAM" id="SSF57756">
    <property type="entry name" value="Retrovirus zinc finger-like domains"/>
    <property type="match status" value="1"/>
</dbReference>
<organism evidence="5 6">
    <name type="scientific">Symbiodinium microadriaticum</name>
    <name type="common">Dinoflagellate</name>
    <name type="synonym">Zooxanthella microadriatica</name>
    <dbReference type="NCBI Taxonomy" id="2951"/>
    <lineage>
        <taxon>Eukaryota</taxon>
        <taxon>Sar</taxon>
        <taxon>Alveolata</taxon>
        <taxon>Dinophyceae</taxon>
        <taxon>Suessiales</taxon>
        <taxon>Symbiodiniaceae</taxon>
        <taxon>Symbiodinium</taxon>
    </lineage>
</organism>
<dbReference type="PROSITE" id="PS50158">
    <property type="entry name" value="ZF_CCHC"/>
    <property type="match status" value="1"/>
</dbReference>
<dbReference type="NCBIfam" id="TIGR01444">
    <property type="entry name" value="fkbM_fam"/>
    <property type="match status" value="1"/>
</dbReference>
<feature type="compositionally biased region" description="Pro residues" evidence="2">
    <location>
        <begin position="3823"/>
        <end position="3835"/>
    </location>
</feature>
<dbReference type="PANTHER" id="PTHR34203:SF13">
    <property type="entry name" value="EXPRESSED PROTEIN"/>
    <property type="match status" value="1"/>
</dbReference>
<feature type="region of interest" description="Disordered" evidence="2">
    <location>
        <begin position="1441"/>
        <end position="1483"/>
    </location>
</feature>
<feature type="region of interest" description="Disordered" evidence="2">
    <location>
        <begin position="1540"/>
        <end position="1596"/>
    </location>
</feature>
<dbReference type="Proteomes" id="UP000186817">
    <property type="component" value="Unassembled WGS sequence"/>
</dbReference>
<feature type="zinc finger region" description="C3H1-type" evidence="1">
    <location>
        <begin position="1478"/>
        <end position="1506"/>
    </location>
</feature>
<feature type="region of interest" description="Disordered" evidence="2">
    <location>
        <begin position="2612"/>
        <end position="2716"/>
    </location>
</feature>
<feature type="compositionally biased region" description="Polar residues" evidence="2">
    <location>
        <begin position="1563"/>
        <end position="1578"/>
    </location>
</feature>
<dbReference type="PANTHER" id="PTHR34203">
    <property type="entry name" value="METHYLTRANSFERASE, FKBM FAMILY PROTEIN"/>
    <property type="match status" value="1"/>
</dbReference>
<dbReference type="InterPro" id="IPR052514">
    <property type="entry name" value="SAM-dependent_MTase"/>
</dbReference>
<feature type="compositionally biased region" description="Gly residues" evidence="2">
    <location>
        <begin position="3810"/>
        <end position="3822"/>
    </location>
</feature>
<feature type="compositionally biased region" description="Pro residues" evidence="2">
    <location>
        <begin position="3742"/>
        <end position="3751"/>
    </location>
</feature>
<dbReference type="OrthoDB" id="426459at2759"/>
<dbReference type="SMART" id="SM00343">
    <property type="entry name" value="ZnF_C2HC"/>
    <property type="match status" value="1"/>
</dbReference>
<dbReference type="Gene3D" id="3.40.50.150">
    <property type="entry name" value="Vaccinia Virus protein VP39"/>
    <property type="match status" value="1"/>
</dbReference>
<feature type="compositionally biased region" description="Basic and acidic residues" evidence="2">
    <location>
        <begin position="2702"/>
        <end position="2716"/>
    </location>
</feature>
<dbReference type="SUPFAM" id="SSF53335">
    <property type="entry name" value="S-adenosyl-L-methionine-dependent methyltransferases"/>
    <property type="match status" value="1"/>
</dbReference>
<evidence type="ECO:0000313" key="6">
    <source>
        <dbReference type="Proteomes" id="UP000186817"/>
    </source>
</evidence>
<comment type="caution">
    <text evidence="5">The sequence shown here is derived from an EMBL/GenBank/DDBJ whole genome shotgun (WGS) entry which is preliminary data.</text>
</comment>
<feature type="domain" description="C3H1-type" evidence="3">
    <location>
        <begin position="1478"/>
        <end position="1506"/>
    </location>
</feature>
<dbReference type="SUPFAM" id="SSF56672">
    <property type="entry name" value="DNA/RNA polymerases"/>
    <property type="match status" value="1"/>
</dbReference>
<reference evidence="5 6" key="1">
    <citation type="submission" date="2016-02" db="EMBL/GenBank/DDBJ databases">
        <title>Genome analysis of coral dinoflagellate symbionts highlights evolutionary adaptations to a symbiotic lifestyle.</title>
        <authorList>
            <person name="Aranda M."/>
            <person name="Li Y."/>
            <person name="Liew Y.J."/>
            <person name="Baumgarten S."/>
            <person name="Simakov O."/>
            <person name="Wilson M."/>
            <person name="Piel J."/>
            <person name="Ashoor H."/>
            <person name="Bougouffa S."/>
            <person name="Bajic V.B."/>
            <person name="Ryu T."/>
            <person name="Ravasi T."/>
            <person name="Bayer T."/>
            <person name="Micklem G."/>
            <person name="Kim H."/>
            <person name="Bhak J."/>
            <person name="Lajeunesse T.C."/>
            <person name="Voolstra C.R."/>
        </authorList>
    </citation>
    <scope>NUCLEOTIDE SEQUENCE [LARGE SCALE GENOMIC DNA]</scope>
    <source>
        <strain evidence="5 6">CCMP2467</strain>
    </source>
</reference>
<dbReference type="InterPro" id="IPR006342">
    <property type="entry name" value="FkbM_mtfrase"/>
</dbReference>
<dbReference type="InterPro" id="IPR000571">
    <property type="entry name" value="Znf_CCCH"/>
</dbReference>
<sequence length="4235" mass="472193">MRSWPVLFCGFCSCNGINNAATELEEDACTQGDWNWHGVRENLFHMVNAKQPPYWNPSKARQVSELLSFVPKARHGWWEIEKSPCPMGEAALLLAEFLSLEDQAYLEMALLLMHKLSIERVVASTWPLFGMLAQAQELLMAKGDASFAPVCPEAASVVTDMAELKPGMGNRSREVRIFRRRALGGGRLQACSGDRRAYAAVRLLTSLDEDFEDPKLSGMAQTMGSQWPWLLFRSKWPSLTLLHQVQVAHRERFCSKAWPGSYGLLSRSLPVSTWMCTLPWPAEKSFFIWTNNGFFGDCTHIVQSVLESFSPSRHCLFMDVGANMGCVALSLARRNFEVVAVEPGKQMAAQIRGAVAKNRLEEKMTVVEAAAGAVSGSAVLRCPTVPRQILGQCSVTVLDRNFIFNYTEHEVIQVALGDLVQQGKKVCGMKIDVEGNEEEALRGAGAILSQRPVIYIDIHEATLRRRGRSPAGVWDLLSSFGYNRLVDHSHLDCWQVGLGRWMDFRWHEGSELDPLLTLTAPPAENPCFCLYACAERMSEGCRCWEVGQDKNRSREQPWARAQFCNLYRRCPDGWSQDRAYGLRPARMCQGANRLLYVAAWETLLLAVAVLCVLEISTSGKGNRLIGPAIGNGEAKYACAALGPDHKIYCAPLEAHRVLLIIPEDHEVEEIGVDLGKEEEKYSCIAPAGHLLQLRVGKDLGPVKRKFTAILTGKPPEAPALVRSGTAPQRGAGASWSPPSSRSKQRTPPQDQKAVEPRASAVSALAAAISTAIRSTMPCADLCTQKVLRRDGPLFSFDPADGGTFRQINRAEAAKMISTSMAQYRVNTIRKFGTGWTLYYDYPSHAQSAEARQVGQKKNDEGAEHKPLPLLDVALALHRGEHLRELRPDMGLLGRTADPTLRPGLPFLPRDRPPLLRRDTLMVRPWRRSPMDRLLLPSVPPDPPSAQAMCAGKGSRRQQRHYAEEGYCSRPKMDRRTEDDGCGSGHGPEPWKFDVDISRCWLCWASGSLSGFVECNGYKANGHCVDSRVGSFLQEITTEDYSRHTRQAGGKLRSAGPNRANRTAYDAGWALGFEYTNGIGRTSSYANGVGRTSNLKYANSVGHTSNLKYANGVGRTSNLKYAFGVGRTSDLKYALGVGRTSDLRYAIGVGRTCNYEYAIGVGRTYNLGYTFGIGLTSSWWGSDCACKPRLLEGLEKVIKSGRPEELSKATEAPKLPELSGSSSEDFGDWLYLMDHVMSDLSASSAEWWRILLQDAQEFYDKYQAADQFTRLSLRPTPSAELGDQRWSRLDRRGAATLLAATPEDVRKELVAARTKSTLEVLSRLMVIYRPGSAQEKGQLLRKIENPDPSNTSHEAVEGLRQWLRHYQRARDLKLTTPDPSVMLRGLDALVRKPVQDAPEVAFRMNLLRYHLKVDFNPSEESVLAVHRAFLAEFEQLGFRKKARTTQDSGAQGPKVRAVEAGGAPPAGTPMPTSPSTSPKGVTRPCRFYTSDEGCRRGKACKYEHSMKDLNKAERRDRCYECGAKGHLAAACPTKKEAQQKAVAAGDSPASSTGGTGGRRGTTTAKSQRGSEAGETTQNVATPTAAATSTMSAETPAQGVPVEQLIEDAQKLMKAFMEQKAAPHVQVFRVEEMAKRDCGSSPALREFYRQNEELVNLNRMGLLDSGATHPLRPKTVKDNIGSMDNVNVTLAGENRVQMEQNKALGYEFSWDRRGCRLRHPDKKEVRVYTRSTCPEVMQCDALRLIAELEEAKLTETMSSLAQLKASVAAAKEYRERGWKDQVRDYMVTGSYEDGVKAVMCAPFMNHVPMRDQLQVAVPMPKDENEAWQWMKKFPMKGPIDGDYGKLVSGLSTCLLGEVDAQRGWDLNDDKIYGVFLWMAKEGRLSHIVGGPPAGTFSPWHYKTEGGNRKRTVRSTWEPWGLREGLTPEENSKVLNENVMLHKMVWLWLCAEATKAVGTEGGDRHRVGFCLEYPEDPHNYMPEGDHRAACVSVWRTEFMKELMKETGLRKFQFEQGALGHMFRRPTCCLSNLGLGIHGLKDQRAYVAADTKEVDQSTWPHGFRITLADAILEWRSGESPVVAKKAMTQKELDEWKAHVERGHWPYRRDCSVCLTASGTGRPARKVIHRDAYVMSLDIAGPFATRGKDEVRGKKYRFVLAATYLYPKIRDVPEDNPIPNEEEAEEFLKEEEEEPEEHEHLEDPEWKKKVADLRKPMELQMLRFCVPLERHTGKEILECIQDLYVQLRAMGLPLTRIHSDRARELRVKPVRKWCRERDIYQTFTGKARGHFNEMELDKELWPCAMKHACHQHNTRQMGTKAASIKFGSVVWVKSKKDRGPFDPKWERGKYMGPADDVLEGHVVRLDDGLWLRTLHMRTVRDDEVELEDEEHVVDLIEPTKRVRGKTKLAEVRAIRKQERSVLVKELLESKIWDSPQAKVERPQMKEGEVWDGAAYINLGAYQHRGITSITRATEKFNKEAVLAARLLAIDHPGSSFTSVALVKNAVMPVHRDSFNHKKAMNLISPLKVAKGSCVWQELREGDEFKGNYYAMRVDEKEVPGQKMSVEFPAKMRPDRLHAPLRGEDGDRIVVIGYTVSKWEKLRQFQCDDLEELGFVLPERDATGRRRPPTPPIPEEERGATGPPTGTTAAPPTGATNTVMTSEASFLGPGSSSESTLPRPVSEGRMDVSSGTPAPHTLQSSSSGSRSGQREHLPEMGGERLDSMVVPGGRVELRLKWAIKYIPDLSSQGEEVVMTSAPLLPLAHDEEERMRSRVTRLSEFVEEERKIRARQAERGEYATQCERQLFYKLDDAIDYMSEILCLSHQAREQATMRMMKLVYETETTPEVEEMLQAPTEPIDTVHGVELQEVKRHLMEWQDSIQKEIEVLETSGTLRRISLQEAKRLAEAGEIVLVPSKTVHTVKPPSGGSGSQLYKRKTRMVICGNHVSSEVEVYTAAANAESVRVALSLAARRWWAGAVTDVNSAFTLAPMDEAEIKYGITVPKVVVEAGVVPPNTAYLVDRVFYGLREAPRLWGSFRDKRVHRARLFVDGRECMFLQMETDPAVWRLVPCDDHKNTLALMVIYVDDVMMLAPENVIKDIYKLLTEGIEGDEGWKCSPMEWIGKTPVRYLGMDIRRKDAALTTFHVSQGSYVGELLKSYPAEASRPSQVPATKDTMPLQDDLDEEEGNEQGDPDPGQVKQAQRIAGELLWLVTRTRPDIGYATAHVCGAALKSPAAALRLGKMVMRCLAATPTWGLTYNGVGEHVEAFSDASFAPQGDRSFGRVTTTTYGGFAAWRMTKQPTVVLSAAEAELVELVHASQQAAGLQAWVEEASPEDSGKPLILRVDNTAACGLATTAPGSWKTRHLKVKARHLRSETSEGRIRVIHTPGEVQAADMGTKPVPVARLVDLRKLWGMCSAEDFEADEEEVIIRSLRGGDYYDLLRMMAWMMMVSKIPGVKATGIYHKKPLDYDGSVEFYMLLLVGGIALLAVWEALKWVVQRCFGEDEATVAKARRLLKIRNQATRALQQELESMSASSSDPIGFETKGGIESRVADEKLQICHYCDSKYPLSYRALEGHSDDPWDDNEWINSDIPEASRPATPPPSRPASSEVAHHRRLTDSASWLADTTNNKGPTAWAEIRRDSPTAELPQFDFVTHRRFDGYPVLSTGLPGTFGKTLPLIHHHPDAVVIVWNWNDYDHVFFLTVTQLLPCLQDMKADHWSMIVFWNEAKGQAARKGPDVGLDFTDQPAPAPEVPQQPPNGDDVDYPGYEDPHADMPVDDEDMPPPPSQQPEPDLDNDPIELGSGGDLPARRHLCAGTGGGHPPGGGPSGPGPGYGPSPDEPALPMEYHDEAPPPGGIKSTYAVAGTSNTDCSSAYTAASAVSDSAEFAAAFSKEPPVPDADGDSDSDALIRLPGNFKVDPSFVPLDGDGFASWLTKQDKVKACTVTPAMQQKYAKEIRAAKLEEFKSYLDNDAIRLTDRRELGRDDNFLTGHWVLPVKVDKNGFFSKFKARWVCLGPADRQPYRYSVWFPFGEHYNLSPRSVVVQLPPDIGLPPWMVGLCLRPVYGLNDAPRRWWNRLDKFLRSVGLEPTRADRCTYVAYDGIEGKKNKSYLSTGSFSSEKGPEPEPTGYLKDLALHAMSCYTYDEESRATSDRAEERSYMSCSDIAQRFNTETKKMVDYAWRPVTDGKLLGFLGSIACKKRGWFPYENGHALVSRRAKALRGPEPTYKVKDYLAGRAAYK</sequence>
<feature type="compositionally biased region" description="Low complexity" evidence="2">
    <location>
        <begin position="1579"/>
        <end position="1595"/>
    </location>
</feature>
<dbReference type="EMBL" id="LSRX01001014">
    <property type="protein sequence ID" value="OLP84835.1"/>
    <property type="molecule type" value="Genomic_DNA"/>
</dbReference>
<feature type="compositionally biased region" description="Acidic residues" evidence="2">
    <location>
        <begin position="2175"/>
        <end position="2191"/>
    </location>
</feature>
<keyword evidence="6" id="KW-1185">Reference proteome</keyword>
<protein>
    <submittedName>
        <fullName evidence="5">Retrovirus-related Pol polyprotein from transposon TNT 1-94</fullName>
    </submittedName>
</protein>
<feature type="region of interest" description="Disordered" evidence="2">
    <location>
        <begin position="717"/>
        <end position="758"/>
    </location>
</feature>
<feature type="region of interest" description="Disordered" evidence="2">
    <location>
        <begin position="3728"/>
        <end position="3853"/>
    </location>
</feature>
<dbReference type="Gene3D" id="4.10.60.10">
    <property type="entry name" value="Zinc finger, CCHC-type"/>
    <property type="match status" value="1"/>
</dbReference>
<accession>A0A1Q9CPM3</accession>
<evidence type="ECO:0000259" key="3">
    <source>
        <dbReference type="PROSITE" id="PS50103"/>
    </source>
</evidence>
<dbReference type="Pfam" id="PF05050">
    <property type="entry name" value="Methyltransf_21"/>
    <property type="match status" value="1"/>
</dbReference>
<feature type="compositionally biased region" description="Low complexity" evidence="2">
    <location>
        <begin position="2634"/>
        <end position="2650"/>
    </location>
</feature>
<dbReference type="InterPro" id="IPR036875">
    <property type="entry name" value="Znf_CCHC_sf"/>
</dbReference>
<keyword evidence="1" id="KW-0862">Zinc</keyword>
<dbReference type="CDD" id="cd09272">
    <property type="entry name" value="RNase_HI_RT_Ty1"/>
    <property type="match status" value="1"/>
</dbReference>
<feature type="compositionally biased region" description="Polar residues" evidence="2">
    <location>
        <begin position="2651"/>
        <end position="2670"/>
    </location>
</feature>
<feature type="region of interest" description="Disordered" evidence="2">
    <location>
        <begin position="936"/>
        <end position="955"/>
    </location>
</feature>
<evidence type="ECO:0000313" key="5">
    <source>
        <dbReference type="EMBL" id="OLP84835.1"/>
    </source>
</evidence>
<proteinExistence type="predicted"/>
<evidence type="ECO:0000259" key="4">
    <source>
        <dbReference type="PROSITE" id="PS50158"/>
    </source>
</evidence>
<dbReference type="PROSITE" id="PS50103">
    <property type="entry name" value="ZF_C3H1"/>
    <property type="match status" value="1"/>
</dbReference>
<dbReference type="InterPro" id="IPR029063">
    <property type="entry name" value="SAM-dependent_MTases_sf"/>
</dbReference>
<evidence type="ECO:0000256" key="2">
    <source>
        <dbReference type="SAM" id="MobiDB-lite"/>
    </source>
</evidence>
<dbReference type="InterPro" id="IPR001878">
    <property type="entry name" value="Znf_CCHC"/>
</dbReference>
<feature type="region of interest" description="Disordered" evidence="2">
    <location>
        <begin position="3576"/>
        <end position="3606"/>
    </location>
</feature>
<keyword evidence="1" id="KW-0863">Zinc-finger</keyword>
<dbReference type="InterPro" id="IPR043502">
    <property type="entry name" value="DNA/RNA_pol_sf"/>
</dbReference>